<proteinExistence type="predicted"/>
<comment type="caution">
    <text evidence="1">The sequence shown here is derived from an EMBL/GenBank/DDBJ whole genome shotgun (WGS) entry which is preliminary data.</text>
</comment>
<name>A0A1E3RN86_9MYCO</name>
<keyword evidence="2" id="KW-1185">Reference proteome</keyword>
<protein>
    <submittedName>
        <fullName evidence="1">Uncharacterized protein</fullName>
    </submittedName>
</protein>
<dbReference type="Proteomes" id="UP000094243">
    <property type="component" value="Unassembled WGS sequence"/>
</dbReference>
<gene>
    <name evidence="1" type="ORF">BHQ17_16810</name>
</gene>
<reference evidence="2" key="1">
    <citation type="submission" date="2016-09" db="EMBL/GenBank/DDBJ databases">
        <authorList>
            <person name="Greninger A.L."/>
            <person name="Jerome K.R."/>
            <person name="Mcnair B."/>
            <person name="Wallis C."/>
            <person name="Fang F."/>
        </authorList>
    </citation>
    <scope>NUCLEOTIDE SEQUENCE [LARGE SCALE GENOMIC DNA]</scope>
    <source>
        <strain evidence="2">M7</strain>
    </source>
</reference>
<dbReference type="AlphaFoldDB" id="A0A1E3RN86"/>
<evidence type="ECO:0000313" key="2">
    <source>
        <dbReference type="Proteomes" id="UP000094243"/>
    </source>
</evidence>
<dbReference type="EMBL" id="MIGZ01000100">
    <property type="protein sequence ID" value="ODQ91356.1"/>
    <property type="molecule type" value="Genomic_DNA"/>
</dbReference>
<dbReference type="OrthoDB" id="4744610at2"/>
<sequence>MTEQQASGAETVDDLAARVAATAISTKRTVFVQVNALGFVCGVVLKPEARNWDAVTLNNRVRKVAAVAHDRYLANLGIEGTYPTLDAVAADERALAF</sequence>
<evidence type="ECO:0000313" key="1">
    <source>
        <dbReference type="EMBL" id="ODQ91356.1"/>
    </source>
</evidence>
<dbReference type="RefSeq" id="WP_069406291.1">
    <property type="nucleotide sequence ID" value="NZ_MIGZ01000100.1"/>
</dbReference>
<accession>A0A1E3RN86</accession>
<organism evidence="1 2">
    <name type="scientific">Mycolicibacterium holsaticum</name>
    <dbReference type="NCBI Taxonomy" id="152142"/>
    <lineage>
        <taxon>Bacteria</taxon>
        <taxon>Bacillati</taxon>
        <taxon>Actinomycetota</taxon>
        <taxon>Actinomycetes</taxon>
        <taxon>Mycobacteriales</taxon>
        <taxon>Mycobacteriaceae</taxon>
        <taxon>Mycolicibacterium</taxon>
    </lineage>
</organism>